<name>A0ABP0TUP4_9BRYO</name>
<dbReference type="Pfam" id="PF05030">
    <property type="entry name" value="SSXT"/>
    <property type="match status" value="1"/>
</dbReference>
<dbReference type="Proteomes" id="UP001497512">
    <property type="component" value="Chromosome 15"/>
</dbReference>
<evidence type="ECO:0000313" key="5">
    <source>
        <dbReference type="Proteomes" id="UP001497512"/>
    </source>
</evidence>
<evidence type="ECO:0000256" key="1">
    <source>
        <dbReference type="ARBA" id="ARBA00007945"/>
    </source>
</evidence>
<keyword evidence="5" id="KW-1185">Reference proteome</keyword>
<evidence type="ECO:0000256" key="2">
    <source>
        <dbReference type="SAM" id="MobiDB-lite"/>
    </source>
</evidence>
<organism evidence="4 5">
    <name type="scientific">Sphagnum troendelagicum</name>
    <dbReference type="NCBI Taxonomy" id="128251"/>
    <lineage>
        <taxon>Eukaryota</taxon>
        <taxon>Viridiplantae</taxon>
        <taxon>Streptophyta</taxon>
        <taxon>Embryophyta</taxon>
        <taxon>Bryophyta</taxon>
        <taxon>Sphagnophytina</taxon>
        <taxon>Sphagnopsida</taxon>
        <taxon>Sphagnales</taxon>
        <taxon>Sphagnaceae</taxon>
        <taxon>Sphagnum</taxon>
    </lineage>
</organism>
<comment type="similarity">
    <text evidence="1">Belongs to the SS18 family.</text>
</comment>
<dbReference type="InterPro" id="IPR007726">
    <property type="entry name" value="SS18_N"/>
</dbReference>
<feature type="compositionally biased region" description="Polar residues" evidence="2">
    <location>
        <begin position="165"/>
        <end position="203"/>
    </location>
</feature>
<evidence type="ECO:0000313" key="4">
    <source>
        <dbReference type="EMBL" id="CAK9205354.1"/>
    </source>
</evidence>
<evidence type="ECO:0000259" key="3">
    <source>
        <dbReference type="Pfam" id="PF05030"/>
    </source>
</evidence>
<accession>A0ABP0TUP4</accession>
<proteinExistence type="inferred from homology"/>
<feature type="domain" description="SS18 N-terminal" evidence="3">
    <location>
        <begin position="9"/>
        <end position="63"/>
    </location>
</feature>
<gene>
    <name evidence="4" type="ORF">CSSPTR1EN2_LOCUS7806</name>
</gene>
<sequence length="229" mass="24004">MATYSGTAITTELIQKYLDENKQLILAILDNQNLGKLNECASYQAKLQQNLMYLAAIADAQPQAPSAQMGPGLIMQPGQGYMTPQSYVSIAPRGAVHFNMSPLPAPAHESFLGQQGFVSGQEAMELRKIQLMTNEPFMAGGNGPNLSGGFAEYGQHVNVEGGSGNRQSGSGLQGSEVQPSESGSRQLQQDISVSSSDAGVQTGSIGGDGGQTADELEPSYLKASDDEGS</sequence>
<reference evidence="4" key="1">
    <citation type="submission" date="2024-02" db="EMBL/GenBank/DDBJ databases">
        <authorList>
            <consortium name="ELIXIR-Norway"/>
            <consortium name="Elixir Norway"/>
        </authorList>
    </citation>
    <scope>NUCLEOTIDE SEQUENCE</scope>
</reference>
<feature type="region of interest" description="Disordered" evidence="2">
    <location>
        <begin position="149"/>
        <end position="229"/>
    </location>
</feature>
<dbReference type="EMBL" id="OZ019907">
    <property type="protein sequence ID" value="CAK9205354.1"/>
    <property type="molecule type" value="Genomic_DNA"/>
</dbReference>
<protein>
    <recommendedName>
        <fullName evidence="3">SS18 N-terminal domain-containing protein</fullName>
    </recommendedName>
</protein>